<protein>
    <submittedName>
        <fullName evidence="1">AraC family transcription regulator</fullName>
    </submittedName>
</protein>
<dbReference type="EMBL" id="CAAJVP010000008">
    <property type="protein sequence ID" value="VHY08280.1"/>
    <property type="molecule type" value="Genomic_DNA"/>
</dbReference>
<evidence type="ECO:0000313" key="2">
    <source>
        <dbReference type="Proteomes" id="UP000372533"/>
    </source>
</evidence>
<gene>
    <name evidence="1" type="ORF">SAMEA1402366_02060</name>
</gene>
<sequence length="50" mass="6086">MQNVVEYIYQEWFLNSSCQFNENNLYDFVKYGEKTDKNGLSEIQFWVPII</sequence>
<dbReference type="Gene3D" id="3.20.80.10">
    <property type="entry name" value="Regulatory factor, effector binding domain"/>
    <property type="match status" value="1"/>
</dbReference>
<comment type="caution">
    <text evidence="1">The sequence shown here is derived from an EMBL/GenBank/DDBJ whole genome shotgun (WGS) entry which is preliminary data.</text>
</comment>
<dbReference type="Proteomes" id="UP000372533">
    <property type="component" value="Unassembled WGS sequence"/>
</dbReference>
<dbReference type="AlphaFoldDB" id="A0AB74R3X7"/>
<organism evidence="1 2">
    <name type="scientific">Clostridioides difficile</name>
    <name type="common">Peptoclostridium difficile</name>
    <dbReference type="NCBI Taxonomy" id="1496"/>
    <lineage>
        <taxon>Bacteria</taxon>
        <taxon>Bacillati</taxon>
        <taxon>Bacillota</taxon>
        <taxon>Clostridia</taxon>
        <taxon>Peptostreptococcales</taxon>
        <taxon>Peptostreptococcaceae</taxon>
        <taxon>Clostridioides</taxon>
    </lineage>
</organism>
<name>A0AB74R3X7_CLODI</name>
<reference evidence="1 2" key="1">
    <citation type="submission" date="2019-04" db="EMBL/GenBank/DDBJ databases">
        <authorList>
            <consortium name="Pathogen Informatics"/>
        </authorList>
    </citation>
    <scope>NUCLEOTIDE SEQUENCE [LARGE SCALE GENOMIC DNA]</scope>
    <source>
        <strain evidence="2">tl291</strain>
    </source>
</reference>
<accession>A0AB74R3X7</accession>
<evidence type="ECO:0000313" key="1">
    <source>
        <dbReference type="EMBL" id="VHY08280.1"/>
    </source>
</evidence>
<proteinExistence type="predicted"/>
<dbReference type="InterPro" id="IPR011256">
    <property type="entry name" value="Reg_factor_effector_dom_sf"/>
</dbReference>